<dbReference type="Pfam" id="PF03937">
    <property type="entry name" value="Sdh5"/>
    <property type="match status" value="1"/>
</dbReference>
<evidence type="ECO:0000313" key="7">
    <source>
        <dbReference type="Proteomes" id="UP000502699"/>
    </source>
</evidence>
<dbReference type="Gene3D" id="1.10.150.250">
    <property type="entry name" value="Flavinator of succinate dehydrogenase"/>
    <property type="match status" value="1"/>
</dbReference>
<dbReference type="AlphaFoldDB" id="A0A6G7VA55"/>
<evidence type="ECO:0000256" key="1">
    <source>
        <dbReference type="ARBA" id="ARBA00004496"/>
    </source>
</evidence>
<evidence type="ECO:0000256" key="4">
    <source>
        <dbReference type="ARBA" id="ARBA00022490"/>
    </source>
</evidence>
<protein>
    <recommendedName>
        <fullName evidence="3">FAD assembly factor SdhE</fullName>
    </recommendedName>
</protein>
<dbReference type="PANTHER" id="PTHR39585:SF1">
    <property type="entry name" value="FAD ASSEMBLY FACTOR SDHE"/>
    <property type="match status" value="1"/>
</dbReference>
<evidence type="ECO:0000256" key="3">
    <source>
        <dbReference type="ARBA" id="ARBA00019418"/>
    </source>
</evidence>
<dbReference type="GO" id="GO:0005737">
    <property type="term" value="C:cytoplasm"/>
    <property type="evidence" value="ECO:0007669"/>
    <property type="project" value="UniProtKB-SubCell"/>
</dbReference>
<dbReference type="SUPFAM" id="SSF109910">
    <property type="entry name" value="YgfY-like"/>
    <property type="match status" value="1"/>
</dbReference>
<keyword evidence="5" id="KW-0143">Chaperone</keyword>
<dbReference type="InterPro" id="IPR036714">
    <property type="entry name" value="SDH_sf"/>
</dbReference>
<dbReference type="GO" id="GO:0006105">
    <property type="term" value="P:succinate metabolic process"/>
    <property type="evidence" value="ECO:0007669"/>
    <property type="project" value="TreeGrafter"/>
</dbReference>
<proteinExistence type="inferred from homology"/>
<reference evidence="7" key="1">
    <citation type="submission" date="2020-01" db="EMBL/GenBank/DDBJ databases">
        <title>Caldichromatium gen. nov., sp. nov., a thermophilic purple sulfur bacterium member of the family Chromatiaceae isolated from Nakabusa hot spring, Japan.</title>
        <authorList>
            <person name="Saini M.K."/>
            <person name="Hanada S."/>
            <person name="Tank M."/>
        </authorList>
    </citation>
    <scope>NUCLEOTIDE SEQUENCE [LARGE SCALE GENOMIC DNA]</scope>
    <source>
        <strain evidence="7">No.7</strain>
    </source>
</reference>
<dbReference type="InterPro" id="IPR050531">
    <property type="entry name" value="SdhE_FAD_assembly_factor"/>
</dbReference>
<dbReference type="RefSeq" id="WP_166269189.1">
    <property type="nucleotide sequence ID" value="NZ_CP048029.1"/>
</dbReference>
<evidence type="ECO:0000256" key="2">
    <source>
        <dbReference type="ARBA" id="ARBA00008571"/>
    </source>
</evidence>
<dbReference type="PANTHER" id="PTHR39585">
    <property type="entry name" value="FAD ASSEMBLY FACTOR SDHE"/>
    <property type="match status" value="1"/>
</dbReference>
<dbReference type="InterPro" id="IPR005631">
    <property type="entry name" value="SDH"/>
</dbReference>
<evidence type="ECO:0000256" key="5">
    <source>
        <dbReference type="ARBA" id="ARBA00023186"/>
    </source>
</evidence>
<comment type="subcellular location">
    <subcellularLocation>
        <location evidence="1">Cytoplasm</location>
    </subcellularLocation>
</comment>
<organism evidence="6 7">
    <name type="scientific">Caldichromatium japonicum</name>
    <dbReference type="NCBI Taxonomy" id="2699430"/>
    <lineage>
        <taxon>Bacteria</taxon>
        <taxon>Pseudomonadati</taxon>
        <taxon>Pseudomonadota</taxon>
        <taxon>Gammaproteobacteria</taxon>
        <taxon>Chromatiales</taxon>
        <taxon>Chromatiaceae</taxon>
        <taxon>Caldichromatium</taxon>
    </lineage>
</organism>
<sequence length="102" mass="11524">MDHATAHLSGSSAIDEEEKRRLRWSCRRGLLELEHLLGGFLDTGFERLSPAERQAFTALLAEDDQRLNDWFFGRSLPCDPQRRALIARILAEVSVLPPPADP</sequence>
<accession>A0A6G7VA55</accession>
<dbReference type="Proteomes" id="UP000502699">
    <property type="component" value="Chromosome"/>
</dbReference>
<name>A0A6G7VA55_9GAMM</name>
<keyword evidence="4" id="KW-0963">Cytoplasm</keyword>
<keyword evidence="7" id="KW-1185">Reference proteome</keyword>
<dbReference type="EMBL" id="CP048029">
    <property type="protein sequence ID" value="QIK36746.1"/>
    <property type="molecule type" value="Genomic_DNA"/>
</dbReference>
<gene>
    <name evidence="6" type="ORF">GWK36_00605</name>
</gene>
<evidence type="ECO:0000313" key="6">
    <source>
        <dbReference type="EMBL" id="QIK36746.1"/>
    </source>
</evidence>
<dbReference type="KEGG" id="cjap:GWK36_00605"/>
<comment type="similarity">
    <text evidence="2">Belongs to the SdhE FAD assembly factor family.</text>
</comment>